<gene>
    <name evidence="2" type="ORF">KME32_04795</name>
</gene>
<evidence type="ECO:0000313" key="3">
    <source>
        <dbReference type="Proteomes" id="UP000715781"/>
    </source>
</evidence>
<reference evidence="2" key="2">
    <citation type="journal article" date="2022" name="Microbiol. Resour. Announc.">
        <title>Metagenome Sequencing to Explore Phylogenomics of Terrestrial Cyanobacteria.</title>
        <authorList>
            <person name="Ward R.D."/>
            <person name="Stajich J.E."/>
            <person name="Johansen J.R."/>
            <person name="Huntemann M."/>
            <person name="Clum A."/>
            <person name="Foster B."/>
            <person name="Foster B."/>
            <person name="Roux S."/>
            <person name="Palaniappan K."/>
            <person name="Varghese N."/>
            <person name="Mukherjee S."/>
            <person name="Reddy T.B.K."/>
            <person name="Daum C."/>
            <person name="Copeland A."/>
            <person name="Chen I.A."/>
            <person name="Ivanova N.N."/>
            <person name="Kyrpides N.C."/>
            <person name="Shapiro N."/>
            <person name="Eloe-Fadrosh E.A."/>
            <person name="Pietrasiak N."/>
        </authorList>
    </citation>
    <scope>NUCLEOTIDE SEQUENCE</scope>
    <source>
        <strain evidence="2">JT2-VF2</strain>
    </source>
</reference>
<sequence>MSLIKTNELTSLSLGITVIFIVSLTLIFLSFSSVQGLATEQKIETLTKVITTIAIFAWGLAISINAYYTSRLSLAIDQSALAQISSGLIAWEKQKEVNINYTETNSEDFIRERFSQAIEHLGHEKIETRFAAIYALERIARESSKDHWTIMEILAAYIREHAPVRREAEADLQEVSKIPTDIQIALTVLGRRNSLQDLANQKLDLRDIDISGADLMEANLSGAILIGANLQWVNLIGANLSEANLTEANLCGAVLYEANLEKATLPEANLQEAVLRKVNLSKAVLYEADLAGAILYDANLQGASLYNANLEDAILCDANLEGANLEGSNLIGANLIGSNLQGAKLIGANLEGVLLSTANLQQANLYEANLQQANFYEANLQQAILIGANLEQAILQKAKIFGADMTRSENLELQQLELAIGDRTTILPQNLQLPEHWCQQTADLSTSEAET</sequence>
<feature type="transmembrane region" description="Helical" evidence="1">
    <location>
        <begin position="12"/>
        <end position="34"/>
    </location>
</feature>
<evidence type="ECO:0000256" key="1">
    <source>
        <dbReference type="SAM" id="Phobius"/>
    </source>
</evidence>
<dbReference type="AlphaFoldDB" id="A0A951PX57"/>
<keyword evidence="1" id="KW-1133">Transmembrane helix</keyword>
<organism evidence="2 3">
    <name type="scientific">Mojavia pulchra JT2-VF2</name>
    <dbReference type="NCBI Taxonomy" id="287848"/>
    <lineage>
        <taxon>Bacteria</taxon>
        <taxon>Bacillati</taxon>
        <taxon>Cyanobacteriota</taxon>
        <taxon>Cyanophyceae</taxon>
        <taxon>Nostocales</taxon>
        <taxon>Nostocaceae</taxon>
    </lineage>
</organism>
<dbReference type="Gene3D" id="2.160.20.80">
    <property type="entry name" value="E3 ubiquitin-protein ligase SopA"/>
    <property type="match status" value="2"/>
</dbReference>
<dbReference type="InterPro" id="IPR051082">
    <property type="entry name" value="Pentapeptide-BTB/POZ_domain"/>
</dbReference>
<keyword evidence="1" id="KW-0812">Transmembrane</keyword>
<dbReference type="InterPro" id="IPR001646">
    <property type="entry name" value="5peptide_repeat"/>
</dbReference>
<proteinExistence type="predicted"/>
<keyword evidence="1" id="KW-0472">Membrane</keyword>
<dbReference type="Proteomes" id="UP000715781">
    <property type="component" value="Unassembled WGS sequence"/>
</dbReference>
<protein>
    <submittedName>
        <fullName evidence="2">Pentapeptide repeat-containing protein</fullName>
    </submittedName>
</protein>
<dbReference type="Pfam" id="PF00805">
    <property type="entry name" value="Pentapeptide"/>
    <property type="match status" value="4"/>
</dbReference>
<dbReference type="PANTHER" id="PTHR14136:SF17">
    <property type="entry name" value="BTB_POZ DOMAIN-CONTAINING PROTEIN KCTD9"/>
    <property type="match status" value="1"/>
</dbReference>
<feature type="transmembrane region" description="Helical" evidence="1">
    <location>
        <begin position="46"/>
        <end position="68"/>
    </location>
</feature>
<dbReference type="PANTHER" id="PTHR14136">
    <property type="entry name" value="BTB_POZ DOMAIN-CONTAINING PROTEIN KCTD9"/>
    <property type="match status" value="1"/>
</dbReference>
<comment type="caution">
    <text evidence="2">The sequence shown here is derived from an EMBL/GenBank/DDBJ whole genome shotgun (WGS) entry which is preliminary data.</text>
</comment>
<evidence type="ECO:0000313" key="2">
    <source>
        <dbReference type="EMBL" id="MBW4560472.1"/>
    </source>
</evidence>
<accession>A0A951PX57</accession>
<dbReference type="EMBL" id="JAHHHN010000002">
    <property type="protein sequence ID" value="MBW4560472.1"/>
    <property type="molecule type" value="Genomic_DNA"/>
</dbReference>
<reference evidence="2" key="1">
    <citation type="submission" date="2021-05" db="EMBL/GenBank/DDBJ databases">
        <authorList>
            <person name="Pietrasiak N."/>
            <person name="Ward R."/>
            <person name="Stajich J.E."/>
            <person name="Kurbessoian T."/>
        </authorList>
    </citation>
    <scope>NUCLEOTIDE SEQUENCE</scope>
    <source>
        <strain evidence="2">JT2-VF2</strain>
    </source>
</reference>
<dbReference type="SUPFAM" id="SSF141571">
    <property type="entry name" value="Pentapeptide repeat-like"/>
    <property type="match status" value="2"/>
</dbReference>
<name>A0A951PX57_9NOST</name>